<dbReference type="Proteomes" id="UP001642464">
    <property type="component" value="Unassembled WGS sequence"/>
</dbReference>
<dbReference type="PROSITE" id="PS00107">
    <property type="entry name" value="PROTEIN_KINASE_ATP"/>
    <property type="match status" value="1"/>
</dbReference>
<reference evidence="6 7" key="1">
    <citation type="submission" date="2024-02" db="EMBL/GenBank/DDBJ databases">
        <authorList>
            <person name="Chen Y."/>
            <person name="Shah S."/>
            <person name="Dougan E. K."/>
            <person name="Thang M."/>
            <person name="Chan C."/>
        </authorList>
    </citation>
    <scope>NUCLEOTIDE SEQUENCE [LARGE SCALE GENOMIC DNA]</scope>
</reference>
<keyword evidence="6" id="KW-0808">Transferase</keyword>
<evidence type="ECO:0000256" key="1">
    <source>
        <dbReference type="ARBA" id="ARBA00022741"/>
    </source>
</evidence>
<dbReference type="InterPro" id="IPR011009">
    <property type="entry name" value="Kinase-like_dom_sf"/>
</dbReference>
<evidence type="ECO:0000256" key="3">
    <source>
        <dbReference type="PROSITE-ProRule" id="PRU10141"/>
    </source>
</evidence>
<keyword evidence="6" id="KW-0418">Kinase</keyword>
<dbReference type="PROSITE" id="PS00108">
    <property type="entry name" value="PROTEIN_KINASE_ST"/>
    <property type="match status" value="1"/>
</dbReference>
<dbReference type="InterPro" id="IPR000719">
    <property type="entry name" value="Prot_kinase_dom"/>
</dbReference>
<dbReference type="GO" id="GO:0016301">
    <property type="term" value="F:kinase activity"/>
    <property type="evidence" value="ECO:0007669"/>
    <property type="project" value="UniProtKB-KW"/>
</dbReference>
<dbReference type="SUPFAM" id="SSF56112">
    <property type="entry name" value="Protein kinase-like (PK-like)"/>
    <property type="match status" value="1"/>
</dbReference>
<keyword evidence="7" id="KW-1185">Reference proteome</keyword>
<keyword evidence="4" id="KW-0723">Serine/threonine-protein kinase</keyword>
<keyword evidence="1 3" id="KW-0547">Nucleotide-binding</keyword>
<dbReference type="InterPro" id="IPR017441">
    <property type="entry name" value="Protein_kinase_ATP_BS"/>
</dbReference>
<evidence type="ECO:0000313" key="6">
    <source>
        <dbReference type="EMBL" id="CAK9113023.1"/>
    </source>
</evidence>
<keyword evidence="2 3" id="KW-0067">ATP-binding</keyword>
<dbReference type="SMART" id="SM00220">
    <property type="entry name" value="S_TKc"/>
    <property type="match status" value="1"/>
</dbReference>
<dbReference type="Gene3D" id="1.10.510.10">
    <property type="entry name" value="Transferase(Phosphotransferase) domain 1"/>
    <property type="match status" value="1"/>
</dbReference>
<evidence type="ECO:0000256" key="2">
    <source>
        <dbReference type="ARBA" id="ARBA00022840"/>
    </source>
</evidence>
<gene>
    <name evidence="6" type="ORF">SCF082_LOCUS52403</name>
</gene>
<protein>
    <submittedName>
        <fullName evidence="6">Calcium/calmodulin-dependent protein kinase type 1 (CaM kinase I) (CaM-KI)</fullName>
    </submittedName>
</protein>
<proteinExistence type="inferred from homology"/>
<name>A0ABP0SKU7_9DINO</name>
<evidence type="ECO:0000259" key="5">
    <source>
        <dbReference type="PROSITE" id="PS50011"/>
    </source>
</evidence>
<evidence type="ECO:0000256" key="4">
    <source>
        <dbReference type="RuleBase" id="RU000304"/>
    </source>
</evidence>
<dbReference type="PROSITE" id="PS50011">
    <property type="entry name" value="PROTEIN_KINASE_DOM"/>
    <property type="match status" value="1"/>
</dbReference>
<dbReference type="PANTHER" id="PTHR24345">
    <property type="entry name" value="SERINE/THREONINE-PROTEIN KINASE PLK"/>
    <property type="match status" value="1"/>
</dbReference>
<comment type="similarity">
    <text evidence="4">Belongs to the protein kinase superfamily.</text>
</comment>
<feature type="binding site" evidence="3">
    <location>
        <position position="42"/>
    </location>
    <ligand>
        <name>ATP</name>
        <dbReference type="ChEBI" id="CHEBI:30616"/>
    </ligand>
</feature>
<sequence>MAARAAIHLRGNYEVGDMLGEGFGGFVYACHRYGDQKALAAKVCAARPGAAEELRSEAQLLRSLCHSSIMKVHDVFDDGKSVYFVMDRMHHDLLDGLENYVMREASNLNGLRHVVRQMAAAVKYLHSHSIVHRDIKPENFMTDRASLTDPECRLVLGDFGSACQITEQTTRLAEQVGTMVYWAPEMYDKDYGLKVDVWALGVCLHCVASNAFPFVDEQEVRTKSIGLSNINRACRGLISSMLEKVEEIRINMEDVVWHPWLTQETATEEPDFEALPPPSVWALLPDVSEWRLPSFPRKGRKARRLWPLAMASLMTGIGLARMALRFCPGWDSTAPWKPTSLPTVCLKPLRTGKGVGIVSRALARGGARTRKGTVFVR</sequence>
<organism evidence="6 7">
    <name type="scientific">Durusdinium trenchii</name>
    <dbReference type="NCBI Taxonomy" id="1381693"/>
    <lineage>
        <taxon>Eukaryota</taxon>
        <taxon>Sar</taxon>
        <taxon>Alveolata</taxon>
        <taxon>Dinophyceae</taxon>
        <taxon>Suessiales</taxon>
        <taxon>Symbiodiniaceae</taxon>
        <taxon>Durusdinium</taxon>
    </lineage>
</organism>
<dbReference type="Pfam" id="PF00069">
    <property type="entry name" value="Pkinase"/>
    <property type="match status" value="1"/>
</dbReference>
<comment type="caution">
    <text evidence="6">The sequence shown here is derived from an EMBL/GenBank/DDBJ whole genome shotgun (WGS) entry which is preliminary data.</text>
</comment>
<accession>A0ABP0SKU7</accession>
<evidence type="ECO:0000313" key="7">
    <source>
        <dbReference type="Proteomes" id="UP001642464"/>
    </source>
</evidence>
<dbReference type="EMBL" id="CAXAMM010044084">
    <property type="protein sequence ID" value="CAK9113023.1"/>
    <property type="molecule type" value="Genomic_DNA"/>
</dbReference>
<dbReference type="InterPro" id="IPR008271">
    <property type="entry name" value="Ser/Thr_kinase_AS"/>
</dbReference>
<feature type="domain" description="Protein kinase" evidence="5">
    <location>
        <begin position="13"/>
        <end position="261"/>
    </location>
</feature>